<dbReference type="AlphaFoldDB" id="A0A6C0LTN2"/>
<sequence>MGNIKSIPDNNSKIQCGSLENHDVCEYAPCIRTIEGLDDNSASPCDT</sequence>
<name>A0A6C0LTN2_9ZZZZ</name>
<evidence type="ECO:0000313" key="1">
    <source>
        <dbReference type="EMBL" id="QHU33967.1"/>
    </source>
</evidence>
<proteinExistence type="predicted"/>
<dbReference type="EMBL" id="MN740565">
    <property type="protein sequence ID" value="QHU33967.1"/>
    <property type="molecule type" value="Genomic_DNA"/>
</dbReference>
<reference evidence="1" key="1">
    <citation type="journal article" date="2020" name="Nature">
        <title>Giant virus diversity and host interactions through global metagenomics.</title>
        <authorList>
            <person name="Schulz F."/>
            <person name="Roux S."/>
            <person name="Paez-Espino D."/>
            <person name="Jungbluth S."/>
            <person name="Walsh D.A."/>
            <person name="Denef V.J."/>
            <person name="McMahon K.D."/>
            <person name="Konstantinidis K.T."/>
            <person name="Eloe-Fadrosh E.A."/>
            <person name="Kyrpides N.C."/>
            <person name="Woyke T."/>
        </authorList>
    </citation>
    <scope>NUCLEOTIDE SEQUENCE</scope>
    <source>
        <strain evidence="1">GVMAG-S-1016704-142</strain>
    </source>
</reference>
<protein>
    <submittedName>
        <fullName evidence="1">Uncharacterized protein</fullName>
    </submittedName>
</protein>
<accession>A0A6C0LTN2</accession>
<organism evidence="1">
    <name type="scientific">viral metagenome</name>
    <dbReference type="NCBI Taxonomy" id="1070528"/>
    <lineage>
        <taxon>unclassified sequences</taxon>
        <taxon>metagenomes</taxon>
        <taxon>organismal metagenomes</taxon>
    </lineage>
</organism>